<dbReference type="Gene3D" id="3.40.50.300">
    <property type="entry name" value="P-loop containing nucleotide triphosphate hydrolases"/>
    <property type="match status" value="1"/>
</dbReference>
<dbReference type="Pfam" id="PF01582">
    <property type="entry name" value="TIR"/>
    <property type="match status" value="1"/>
</dbReference>
<dbReference type="InterPro" id="IPR042197">
    <property type="entry name" value="Apaf_helical"/>
</dbReference>
<feature type="domain" description="TIR" evidence="8">
    <location>
        <begin position="18"/>
        <end position="182"/>
    </location>
</feature>
<dbReference type="PANTHER" id="PTHR11017">
    <property type="entry name" value="LEUCINE-RICH REPEAT-CONTAINING PROTEIN"/>
    <property type="match status" value="1"/>
</dbReference>
<evidence type="ECO:0000256" key="2">
    <source>
        <dbReference type="ARBA" id="ARBA00022614"/>
    </source>
</evidence>
<evidence type="ECO:0000313" key="9">
    <source>
        <dbReference type="EMBL" id="GAU12878.1"/>
    </source>
</evidence>
<dbReference type="EC" id="3.2.2.6" evidence="1"/>
<dbReference type="SUPFAM" id="SSF52058">
    <property type="entry name" value="L domain-like"/>
    <property type="match status" value="1"/>
</dbReference>
<keyword evidence="6" id="KW-0520">NAD</keyword>
<proteinExistence type="predicted"/>
<evidence type="ECO:0000313" key="10">
    <source>
        <dbReference type="Proteomes" id="UP000242715"/>
    </source>
</evidence>
<dbReference type="GO" id="GO:0006952">
    <property type="term" value="P:defense response"/>
    <property type="evidence" value="ECO:0007669"/>
    <property type="project" value="UniProtKB-KW"/>
</dbReference>
<dbReference type="InterPro" id="IPR036390">
    <property type="entry name" value="WH_DNA-bd_sf"/>
</dbReference>
<dbReference type="GO" id="GO:0007165">
    <property type="term" value="P:signal transduction"/>
    <property type="evidence" value="ECO:0007669"/>
    <property type="project" value="InterPro"/>
</dbReference>
<name>A0A2Z6LKT4_TRISU</name>
<dbReference type="InterPro" id="IPR044974">
    <property type="entry name" value="Disease_R_plants"/>
</dbReference>
<keyword evidence="2" id="KW-0433">Leucine-rich repeat</keyword>
<dbReference type="InterPro" id="IPR058192">
    <property type="entry name" value="WHD_ROQ1-like"/>
</dbReference>
<dbReference type="InterPro" id="IPR032675">
    <property type="entry name" value="LRR_dom_sf"/>
</dbReference>
<dbReference type="PROSITE" id="PS50104">
    <property type="entry name" value="TIR"/>
    <property type="match status" value="1"/>
</dbReference>
<protein>
    <recommendedName>
        <fullName evidence="1">ADP-ribosyl cyclase/cyclic ADP-ribose hydrolase</fullName>
        <ecNumber evidence="1">3.2.2.6</ecNumber>
    </recommendedName>
</protein>
<dbReference type="Proteomes" id="UP000242715">
    <property type="component" value="Unassembled WGS sequence"/>
</dbReference>
<evidence type="ECO:0000256" key="6">
    <source>
        <dbReference type="ARBA" id="ARBA00023027"/>
    </source>
</evidence>
<dbReference type="SUPFAM" id="SSF52200">
    <property type="entry name" value="Toll/Interleukin receptor TIR domain"/>
    <property type="match status" value="1"/>
</dbReference>
<comment type="catalytic activity">
    <reaction evidence="7">
        <text>NAD(+) + H2O = ADP-D-ribose + nicotinamide + H(+)</text>
        <dbReference type="Rhea" id="RHEA:16301"/>
        <dbReference type="ChEBI" id="CHEBI:15377"/>
        <dbReference type="ChEBI" id="CHEBI:15378"/>
        <dbReference type="ChEBI" id="CHEBI:17154"/>
        <dbReference type="ChEBI" id="CHEBI:57540"/>
        <dbReference type="ChEBI" id="CHEBI:57967"/>
        <dbReference type="EC" id="3.2.2.6"/>
    </reaction>
    <physiologicalReaction direction="left-to-right" evidence="7">
        <dbReference type="Rhea" id="RHEA:16302"/>
    </physiologicalReaction>
</comment>
<dbReference type="InterPro" id="IPR000157">
    <property type="entry name" value="TIR_dom"/>
</dbReference>
<dbReference type="InterPro" id="IPR058546">
    <property type="entry name" value="RPS4B/Roq1-like_LRR"/>
</dbReference>
<dbReference type="Pfam" id="PF00931">
    <property type="entry name" value="NB-ARC"/>
    <property type="match status" value="1"/>
</dbReference>
<dbReference type="OrthoDB" id="1434263at2759"/>
<organism evidence="9 10">
    <name type="scientific">Trifolium subterraneum</name>
    <name type="common">Subterranean clover</name>
    <dbReference type="NCBI Taxonomy" id="3900"/>
    <lineage>
        <taxon>Eukaryota</taxon>
        <taxon>Viridiplantae</taxon>
        <taxon>Streptophyta</taxon>
        <taxon>Embryophyta</taxon>
        <taxon>Tracheophyta</taxon>
        <taxon>Spermatophyta</taxon>
        <taxon>Magnoliopsida</taxon>
        <taxon>eudicotyledons</taxon>
        <taxon>Gunneridae</taxon>
        <taxon>Pentapetalae</taxon>
        <taxon>rosids</taxon>
        <taxon>fabids</taxon>
        <taxon>Fabales</taxon>
        <taxon>Fabaceae</taxon>
        <taxon>Papilionoideae</taxon>
        <taxon>50 kb inversion clade</taxon>
        <taxon>NPAAA clade</taxon>
        <taxon>Hologalegina</taxon>
        <taxon>IRL clade</taxon>
        <taxon>Trifolieae</taxon>
        <taxon>Trifolium</taxon>
    </lineage>
</organism>
<dbReference type="FunFam" id="3.40.50.10140:FF:000007">
    <property type="entry name" value="Disease resistance protein (TIR-NBS-LRR class)"/>
    <property type="match status" value="1"/>
</dbReference>
<reference evidence="10" key="1">
    <citation type="journal article" date="2017" name="Front. Plant Sci.">
        <title>Climate Clever Clovers: New Paradigm to Reduce the Environmental Footprint of Ruminants by Breeding Low Methanogenic Forages Utilizing Haplotype Variation.</title>
        <authorList>
            <person name="Kaur P."/>
            <person name="Appels R."/>
            <person name="Bayer P.E."/>
            <person name="Keeble-Gagnere G."/>
            <person name="Wang J."/>
            <person name="Hirakawa H."/>
            <person name="Shirasawa K."/>
            <person name="Vercoe P."/>
            <person name="Stefanova K."/>
            <person name="Durmic Z."/>
            <person name="Nichols P."/>
            <person name="Revell C."/>
            <person name="Isobe S.N."/>
            <person name="Edwards D."/>
            <person name="Erskine W."/>
        </authorList>
    </citation>
    <scope>NUCLEOTIDE SEQUENCE [LARGE SCALE GENOMIC DNA]</scope>
    <source>
        <strain evidence="10">cv. Daliak</strain>
    </source>
</reference>
<dbReference type="GO" id="GO:0043531">
    <property type="term" value="F:ADP binding"/>
    <property type="evidence" value="ECO:0007669"/>
    <property type="project" value="InterPro"/>
</dbReference>
<dbReference type="Gene3D" id="3.80.10.10">
    <property type="entry name" value="Ribonuclease Inhibitor"/>
    <property type="match status" value="3"/>
</dbReference>
<dbReference type="SUPFAM" id="SSF52047">
    <property type="entry name" value="RNI-like"/>
    <property type="match status" value="1"/>
</dbReference>
<dbReference type="AlphaFoldDB" id="A0A2Z6LKT4"/>
<evidence type="ECO:0000256" key="5">
    <source>
        <dbReference type="ARBA" id="ARBA00022821"/>
    </source>
</evidence>
<evidence type="ECO:0000259" key="8">
    <source>
        <dbReference type="PROSITE" id="PS50104"/>
    </source>
</evidence>
<dbReference type="SUPFAM" id="SSF46785">
    <property type="entry name" value="Winged helix' DNA-binding domain"/>
    <property type="match status" value="1"/>
</dbReference>
<dbReference type="Gene3D" id="1.10.8.430">
    <property type="entry name" value="Helical domain of apoptotic protease-activating factors"/>
    <property type="match status" value="1"/>
</dbReference>
<dbReference type="Pfam" id="PF23282">
    <property type="entry name" value="WHD_ROQ1"/>
    <property type="match status" value="1"/>
</dbReference>
<evidence type="ECO:0000256" key="7">
    <source>
        <dbReference type="ARBA" id="ARBA00047304"/>
    </source>
</evidence>
<accession>A0A2Z6LKT4</accession>
<dbReference type="PRINTS" id="PR00364">
    <property type="entry name" value="DISEASERSIST"/>
</dbReference>
<evidence type="ECO:0000256" key="4">
    <source>
        <dbReference type="ARBA" id="ARBA00022801"/>
    </source>
</evidence>
<dbReference type="EMBL" id="DF973126">
    <property type="protein sequence ID" value="GAU12878.1"/>
    <property type="molecule type" value="Genomic_DNA"/>
</dbReference>
<sequence>MLGSTSSSAIPMSCSPTPKHDVFLSFRGEDTRDNFISHLYAELGRKKIETFMDHKLGRGEEISPALYKAIEESMIYVVILSENYASSTWCLDELTKILECREKYGRDVIPVFYKVDPSNVRNQRESYAEAFVKHQRRFKDDQLDAWKAALTQVAGLSGWDSQVTRPEQKLIEDIVKDILRKLQLNCSFVSDYQGMIGINKHIEQIQLLLNIESEEVRIVGIWGMGGIGKTTIATAIYHKLATQFSCNSIILNVQQEIERFGLHNIRSKYISELVGENNTSYGLSLSNDRKLKRTKVLLVLDDVNNSDQLNELIGTHNKFGKGSRIIVTTRDMQVLKNVDANGIYEVKEMNFHESLRLFSLNAFTQNYPAEDYVDLSEKILNYAKGVPLALKVLGFLLRGRSKEAWESQLQKVDKLPQNDIFKVLKLSYEGLDEEQKDIFLDIACFYRGHLENVVSQTLDSCGFSAHIGMEILKDRCLMSISEGRIVMHDLIQEMGCEIVRQQCVNDPGKRSRLWKHEEIYEVLTNNKDLPNLKTLDLRGSWNLIQIPDLAQCPNIEEVILSNCTKLIQVYSSSFLCKIKCLWLNGCIGLRTLYIPSNILLSPSGLIVLHGCHNLEMFSVSKTNTQVQLYSSSRAKLRSVTQFDNFSDIFDPLDYAELNKEPKDNIQLLNLEVLREGSPTSFPSLNELCWLDLSFCESLLSLPIDLFKLKFLRRLYLSGCLSLEKFPEIEETMESLVVLILDKTAIKELPSSLHRLVSLEELSLYNCQKLETVPSSIGSLCKLDRLNLTCCESLETFPSAIFKLKLTKLDLHGCSMLKTFPEILEPAETFVHINLTKTAIKELPSSLEYLVGLQTLCLKLCTELVSLPNSIINLNYLSELDCSGCCSLTEIPNNIGGFPSLRKLSLQNTSVVNLPESIAHLSSLKSLDLSDCKRLEVIPQLPATLNQLFAYDCLSVRRMMPNSRLEFPSNSDKDYFKFHFTNSQALDETACNNIGAEAWLRITEDAFKSVFFCFPGNAIPGWFPYRCTGCVVITKKYSLNSPNNNRLVGFALSVVLGRVDDGFTYRLTFESDGGTYILSDNDKIKNYFYWKDPNRSVLQDHTFVWTHHLDFASIGNRLFDAHSFTFEFRKHSYLSYHKSGVTVKECGICPLYTTKEDDNCGNSFGLLNKGH</sequence>
<evidence type="ECO:0000256" key="3">
    <source>
        <dbReference type="ARBA" id="ARBA00022737"/>
    </source>
</evidence>
<gene>
    <name evidence="9" type="ORF">TSUD_73650</name>
</gene>
<dbReference type="SMART" id="SM00255">
    <property type="entry name" value="TIR"/>
    <property type="match status" value="1"/>
</dbReference>
<evidence type="ECO:0000256" key="1">
    <source>
        <dbReference type="ARBA" id="ARBA00011982"/>
    </source>
</evidence>
<dbReference type="PANTHER" id="PTHR11017:SF568">
    <property type="entry name" value="ADP-RIBOSYL CYCLASE_CYCLIC ADP-RIBOSE HYDROLASE"/>
    <property type="match status" value="1"/>
</dbReference>
<dbReference type="InterPro" id="IPR045344">
    <property type="entry name" value="C-JID"/>
</dbReference>
<dbReference type="Pfam" id="PF20160">
    <property type="entry name" value="C-JID"/>
    <property type="match status" value="1"/>
</dbReference>
<dbReference type="Pfam" id="PF23286">
    <property type="entry name" value="LRR_13"/>
    <property type="match status" value="1"/>
</dbReference>
<keyword evidence="5" id="KW-0611">Plant defense</keyword>
<keyword evidence="10" id="KW-1185">Reference proteome</keyword>
<dbReference type="GO" id="GO:0061809">
    <property type="term" value="F:NAD+ nucleosidase activity, cyclic ADP-ribose generating"/>
    <property type="evidence" value="ECO:0007669"/>
    <property type="project" value="UniProtKB-EC"/>
</dbReference>
<keyword evidence="3" id="KW-0677">Repeat</keyword>
<keyword evidence="4" id="KW-0378">Hydrolase</keyword>
<dbReference type="InterPro" id="IPR027417">
    <property type="entry name" value="P-loop_NTPase"/>
</dbReference>
<dbReference type="SUPFAM" id="SSF52540">
    <property type="entry name" value="P-loop containing nucleoside triphosphate hydrolases"/>
    <property type="match status" value="1"/>
</dbReference>
<dbReference type="Gene3D" id="3.40.50.10140">
    <property type="entry name" value="Toll/interleukin-1 receptor homology (TIR) domain"/>
    <property type="match status" value="1"/>
</dbReference>
<dbReference type="InterPro" id="IPR002182">
    <property type="entry name" value="NB-ARC"/>
</dbReference>
<dbReference type="InterPro" id="IPR035897">
    <property type="entry name" value="Toll_tir_struct_dom_sf"/>
</dbReference>